<evidence type="ECO:0000313" key="4">
    <source>
        <dbReference type="Proteomes" id="UP000183788"/>
    </source>
</evidence>
<keyword evidence="5" id="KW-1185">Reference proteome</keyword>
<proteinExistence type="predicted"/>
<dbReference type="STRING" id="1004.SAMN05661012_02120"/>
<evidence type="ECO:0000313" key="2">
    <source>
        <dbReference type="EMBL" id="SFW50019.1"/>
    </source>
</evidence>
<dbReference type="Proteomes" id="UP001326715">
    <property type="component" value="Chromosome"/>
</dbReference>
<protein>
    <submittedName>
        <fullName evidence="2">Uncharacterized protein</fullName>
    </submittedName>
</protein>
<feature type="signal peptide" evidence="1">
    <location>
        <begin position="1"/>
        <end position="19"/>
    </location>
</feature>
<organism evidence="2 4">
    <name type="scientific">Chitinophaga sancti</name>
    <dbReference type="NCBI Taxonomy" id="1004"/>
    <lineage>
        <taxon>Bacteria</taxon>
        <taxon>Pseudomonadati</taxon>
        <taxon>Bacteroidota</taxon>
        <taxon>Chitinophagia</taxon>
        <taxon>Chitinophagales</taxon>
        <taxon>Chitinophagaceae</taxon>
        <taxon>Chitinophaga</taxon>
    </lineage>
</organism>
<dbReference type="EMBL" id="CP140154">
    <property type="protein sequence ID" value="WQG92697.1"/>
    <property type="molecule type" value="Genomic_DNA"/>
</dbReference>
<evidence type="ECO:0000313" key="5">
    <source>
        <dbReference type="Proteomes" id="UP001326715"/>
    </source>
</evidence>
<gene>
    <name evidence="2" type="ORF">SAMN05661012_02120</name>
    <name evidence="3" type="ORF">SR876_14355</name>
</gene>
<sequence length="184" mass="20095">MKNILSALLIVLLPALSFAQNHNKIRKLGALSIGMTIDQMKKALPSYKCKIDEPDANEPGNWNQPTTVSFTKPGTTKAEYIVLIDNDEKAKVIDYYGHDTKLNGVSVGMTLGQLGAKFPKVQFSFLNAVENDKESIVISATVANYPGIEISFKSTPQLNKKDASDVKPSDLPSTLTISKFTVAY</sequence>
<dbReference type="AlphaFoldDB" id="A0A1K1PRD5"/>
<reference evidence="2 4" key="1">
    <citation type="submission" date="2016-11" db="EMBL/GenBank/DDBJ databases">
        <authorList>
            <person name="Jaros S."/>
            <person name="Januszkiewicz K."/>
            <person name="Wedrychowicz H."/>
        </authorList>
    </citation>
    <scope>NUCLEOTIDE SEQUENCE [LARGE SCALE GENOMIC DNA]</scope>
    <source>
        <strain evidence="2 4">DSM 784</strain>
    </source>
</reference>
<reference evidence="3 5" key="2">
    <citation type="submission" date="2023-11" db="EMBL/GenBank/DDBJ databases">
        <title>MicrobeMod: A computational toolkit for identifying prokaryotic methylation and restriction-modification with nanopore sequencing.</title>
        <authorList>
            <person name="Crits-Christoph A."/>
            <person name="Kang S.C."/>
            <person name="Lee H."/>
            <person name="Ostrov N."/>
        </authorList>
    </citation>
    <scope>NUCLEOTIDE SEQUENCE [LARGE SCALE GENOMIC DNA]</scope>
    <source>
        <strain evidence="3 5">ATCC 23090</strain>
    </source>
</reference>
<evidence type="ECO:0000256" key="1">
    <source>
        <dbReference type="SAM" id="SignalP"/>
    </source>
</evidence>
<keyword evidence="1" id="KW-0732">Signal</keyword>
<dbReference type="Proteomes" id="UP000183788">
    <property type="component" value="Unassembled WGS sequence"/>
</dbReference>
<dbReference type="RefSeq" id="WP_143150696.1">
    <property type="nucleotide sequence ID" value="NZ_CP139972.1"/>
</dbReference>
<dbReference type="EMBL" id="FPIZ01000006">
    <property type="protein sequence ID" value="SFW50019.1"/>
    <property type="molecule type" value="Genomic_DNA"/>
</dbReference>
<name>A0A1K1PRD5_9BACT</name>
<accession>A0A1K1PRD5</accession>
<feature type="chain" id="PRO_5013154100" evidence="1">
    <location>
        <begin position="20"/>
        <end position="184"/>
    </location>
</feature>
<evidence type="ECO:0000313" key="3">
    <source>
        <dbReference type="EMBL" id="WQG92697.1"/>
    </source>
</evidence>